<proteinExistence type="predicted"/>
<reference evidence="1" key="1">
    <citation type="submission" date="2022-07" db="EMBL/GenBank/DDBJ databases">
        <title>Genome Sequence of Phlebia brevispora.</title>
        <authorList>
            <person name="Buettner E."/>
        </authorList>
    </citation>
    <scope>NUCLEOTIDE SEQUENCE</scope>
    <source>
        <strain evidence="1">MPL23</strain>
    </source>
</reference>
<name>A0ACC1T371_9APHY</name>
<sequence length="475" mass="53845">MLHDSLTSKDVAHEKQVDAPPSVHGILSAAHHRGPKCQIRPKAYCIRRPQYLPSEWTLYINPEGAQYFVNPTLNLVTDTAITRPRLYECILKGFRELQGVASGIENALSQGSECFIQAQEVPDVTEEHCKCNYYLVDHDTQTEFWLHPINPYDLGIAQVTSESHIKHILQKHYWTHVEYFPHRPVSMKLRKELINVLRHGQLDMMTSRTSTFPYTVAQCEKFIKLLHQSLNDTNDMYVTSMTARLWSTISHHRYDNYFGEYYARLERDHYVLGEPQRPREIGMNFVSAIFFGVPLKINEELEALFVDNTVYGMHWQNFMGNMIESWKESRLLAVSLVIADGILLTIQKGPMSLYVGFASILLSSISLVSSLALLQRYGGAADQVANEALVEMCKVEHQSLRFQPAAILYSIPKALVNWSGILLITTILSVLLEFSTSWAAVIMLILLAVVVSVTLITLVIQWGVGVWGMSGGCIL</sequence>
<dbReference type="Proteomes" id="UP001148662">
    <property type="component" value="Unassembled WGS sequence"/>
</dbReference>
<evidence type="ECO:0000313" key="2">
    <source>
        <dbReference type="Proteomes" id="UP001148662"/>
    </source>
</evidence>
<keyword evidence="2" id="KW-1185">Reference proteome</keyword>
<dbReference type="EMBL" id="JANHOG010000768">
    <property type="protein sequence ID" value="KAJ3551678.1"/>
    <property type="molecule type" value="Genomic_DNA"/>
</dbReference>
<protein>
    <submittedName>
        <fullName evidence="1">Uncharacterized protein</fullName>
    </submittedName>
</protein>
<organism evidence="1 2">
    <name type="scientific">Phlebia brevispora</name>
    <dbReference type="NCBI Taxonomy" id="194682"/>
    <lineage>
        <taxon>Eukaryota</taxon>
        <taxon>Fungi</taxon>
        <taxon>Dikarya</taxon>
        <taxon>Basidiomycota</taxon>
        <taxon>Agaricomycotina</taxon>
        <taxon>Agaricomycetes</taxon>
        <taxon>Polyporales</taxon>
        <taxon>Meruliaceae</taxon>
        <taxon>Phlebia</taxon>
    </lineage>
</organism>
<accession>A0ACC1T371</accession>
<gene>
    <name evidence="1" type="ORF">NM688_g4569</name>
</gene>
<evidence type="ECO:0000313" key="1">
    <source>
        <dbReference type="EMBL" id="KAJ3551678.1"/>
    </source>
</evidence>
<comment type="caution">
    <text evidence="1">The sequence shown here is derived from an EMBL/GenBank/DDBJ whole genome shotgun (WGS) entry which is preliminary data.</text>
</comment>